<name>A0A6A7B312_9PLEO</name>
<dbReference type="EMBL" id="MU006316">
    <property type="protein sequence ID" value="KAF2848719.1"/>
    <property type="molecule type" value="Genomic_DNA"/>
</dbReference>
<gene>
    <name evidence="1" type="ORF">T440DRAFT_152280</name>
</gene>
<keyword evidence="2" id="KW-1185">Reference proteome</keyword>
<dbReference type="AlphaFoldDB" id="A0A6A7B312"/>
<protein>
    <submittedName>
        <fullName evidence="1">Uncharacterized protein</fullName>
    </submittedName>
</protein>
<evidence type="ECO:0000313" key="1">
    <source>
        <dbReference type="EMBL" id="KAF2848719.1"/>
    </source>
</evidence>
<proteinExistence type="predicted"/>
<organism evidence="1 2">
    <name type="scientific">Plenodomus tracheiphilus IPT5</name>
    <dbReference type="NCBI Taxonomy" id="1408161"/>
    <lineage>
        <taxon>Eukaryota</taxon>
        <taxon>Fungi</taxon>
        <taxon>Dikarya</taxon>
        <taxon>Ascomycota</taxon>
        <taxon>Pezizomycotina</taxon>
        <taxon>Dothideomycetes</taxon>
        <taxon>Pleosporomycetidae</taxon>
        <taxon>Pleosporales</taxon>
        <taxon>Pleosporineae</taxon>
        <taxon>Leptosphaeriaceae</taxon>
        <taxon>Plenodomus</taxon>
    </lineage>
</organism>
<accession>A0A6A7B312</accession>
<dbReference type="Proteomes" id="UP000799423">
    <property type="component" value="Unassembled WGS sequence"/>
</dbReference>
<evidence type="ECO:0000313" key="2">
    <source>
        <dbReference type="Proteomes" id="UP000799423"/>
    </source>
</evidence>
<sequence>MRQSSHSRHCLPFFTPHCIRWIYGASRLHTKWSGCYRLGVCPVFFFQFTFLRFPSFCCCLGSRQYTLRSVRRLIQYLIVQTTISVSLPFSSS</sequence>
<reference evidence="1" key="1">
    <citation type="submission" date="2020-01" db="EMBL/GenBank/DDBJ databases">
        <authorList>
            <consortium name="DOE Joint Genome Institute"/>
            <person name="Haridas S."/>
            <person name="Albert R."/>
            <person name="Binder M."/>
            <person name="Bloem J."/>
            <person name="Labutti K."/>
            <person name="Salamov A."/>
            <person name="Andreopoulos B."/>
            <person name="Baker S.E."/>
            <person name="Barry K."/>
            <person name="Bills G."/>
            <person name="Bluhm B.H."/>
            <person name="Cannon C."/>
            <person name="Castanera R."/>
            <person name="Culley D.E."/>
            <person name="Daum C."/>
            <person name="Ezra D."/>
            <person name="Gonzalez J.B."/>
            <person name="Henrissat B."/>
            <person name="Kuo A."/>
            <person name="Liang C."/>
            <person name="Lipzen A."/>
            <person name="Lutzoni F."/>
            <person name="Magnuson J."/>
            <person name="Mondo S."/>
            <person name="Nolan M."/>
            <person name="Ohm R."/>
            <person name="Pangilinan J."/>
            <person name="Park H.-J."/>
            <person name="Ramirez L."/>
            <person name="Alfaro M."/>
            <person name="Sun H."/>
            <person name="Tritt A."/>
            <person name="Yoshinaga Y."/>
            <person name="Zwiers L.-H."/>
            <person name="Turgeon B.G."/>
            <person name="Goodwin S.B."/>
            <person name="Spatafora J.W."/>
            <person name="Crous P.W."/>
            <person name="Grigoriev I.V."/>
        </authorList>
    </citation>
    <scope>NUCLEOTIDE SEQUENCE</scope>
    <source>
        <strain evidence="1">IPT5</strain>
    </source>
</reference>